<dbReference type="GO" id="GO:0033063">
    <property type="term" value="C:Rad51B-Rad51C-Rad51D-XRCC2 complex"/>
    <property type="evidence" value="ECO:0007669"/>
    <property type="project" value="InterPro"/>
</dbReference>
<organism evidence="1">
    <name type="scientific">Aphanomyces invadans</name>
    <dbReference type="NCBI Taxonomy" id="157072"/>
    <lineage>
        <taxon>Eukaryota</taxon>
        <taxon>Sar</taxon>
        <taxon>Stramenopiles</taxon>
        <taxon>Oomycota</taxon>
        <taxon>Saprolegniomycetes</taxon>
        <taxon>Saprolegniales</taxon>
        <taxon>Verrucalvaceae</taxon>
        <taxon>Aphanomyces</taxon>
    </lineage>
</organism>
<dbReference type="eggNOG" id="ENOG502S5XD">
    <property type="taxonomic scope" value="Eukaryota"/>
</dbReference>
<gene>
    <name evidence="1" type="ORF">H310_11426</name>
</gene>
<dbReference type="InterPro" id="IPR030547">
    <property type="entry name" value="XRCC2"/>
</dbReference>
<dbReference type="OrthoDB" id="420422at2759"/>
<dbReference type="PANTHER" id="PTHR46644">
    <property type="entry name" value="DNA REPAIR PROTEIN XRCC2"/>
    <property type="match status" value="1"/>
</dbReference>
<protein>
    <recommendedName>
        <fullName evidence="2">DNA recombination and repair protein Rad51-like C-terminal domain-containing protein</fullName>
    </recommendedName>
</protein>
<dbReference type="RefSeq" id="XP_008876335.1">
    <property type="nucleotide sequence ID" value="XM_008878113.1"/>
</dbReference>
<dbReference type="SUPFAM" id="SSF52540">
    <property type="entry name" value="P-loop containing nucleoside triphosphate hydrolases"/>
    <property type="match status" value="1"/>
</dbReference>
<dbReference type="AlphaFoldDB" id="A0A024TP64"/>
<name>A0A024TP64_9STRA</name>
<dbReference type="GeneID" id="20088476"/>
<evidence type="ECO:0000313" key="1">
    <source>
        <dbReference type="EMBL" id="ETV95162.1"/>
    </source>
</evidence>
<dbReference type="VEuPathDB" id="FungiDB:H310_11426"/>
<dbReference type="PANTHER" id="PTHR46644:SF2">
    <property type="entry name" value="DNA REPAIR PROTEIN XRCC2"/>
    <property type="match status" value="1"/>
</dbReference>
<proteinExistence type="predicted"/>
<dbReference type="EMBL" id="KI913982">
    <property type="protein sequence ID" value="ETV95162.1"/>
    <property type="molecule type" value="Genomic_DNA"/>
</dbReference>
<reference evidence="1" key="1">
    <citation type="submission" date="2013-12" db="EMBL/GenBank/DDBJ databases">
        <title>The Genome Sequence of Aphanomyces invadans NJM9701.</title>
        <authorList>
            <consortium name="The Broad Institute Genomics Platform"/>
            <person name="Russ C."/>
            <person name="Tyler B."/>
            <person name="van West P."/>
            <person name="Dieguez-Uribeondo J."/>
            <person name="Young S.K."/>
            <person name="Zeng Q."/>
            <person name="Gargeya S."/>
            <person name="Fitzgerald M."/>
            <person name="Abouelleil A."/>
            <person name="Alvarado L."/>
            <person name="Chapman S.B."/>
            <person name="Gainer-Dewar J."/>
            <person name="Goldberg J."/>
            <person name="Griggs A."/>
            <person name="Gujja S."/>
            <person name="Hansen M."/>
            <person name="Howarth C."/>
            <person name="Imamovic A."/>
            <person name="Ireland A."/>
            <person name="Larimer J."/>
            <person name="McCowan C."/>
            <person name="Murphy C."/>
            <person name="Pearson M."/>
            <person name="Poon T.W."/>
            <person name="Priest M."/>
            <person name="Roberts A."/>
            <person name="Saif S."/>
            <person name="Shea T."/>
            <person name="Sykes S."/>
            <person name="Wortman J."/>
            <person name="Nusbaum C."/>
            <person name="Birren B."/>
        </authorList>
    </citation>
    <scope>NUCLEOTIDE SEQUENCE [LARGE SCALE GENOMIC DNA]</scope>
    <source>
        <strain evidence="1">NJM9701</strain>
    </source>
</reference>
<accession>A0A024TP64</accession>
<evidence type="ECO:0008006" key="2">
    <source>
        <dbReference type="Google" id="ProtNLM"/>
    </source>
</evidence>
<dbReference type="GO" id="GO:0005657">
    <property type="term" value="C:replication fork"/>
    <property type="evidence" value="ECO:0007669"/>
    <property type="project" value="InterPro"/>
</dbReference>
<dbReference type="InterPro" id="IPR027417">
    <property type="entry name" value="P-loop_NTPase"/>
</dbReference>
<dbReference type="GO" id="GO:0000724">
    <property type="term" value="P:double-strand break repair via homologous recombination"/>
    <property type="evidence" value="ECO:0007669"/>
    <property type="project" value="InterPro"/>
</dbReference>
<sequence length="254" mass="29035">MWALDETALDVVQRTWYDHHFMSKIDVVDAMFPDGIKSRSVVEVYGDAQSPKSLLLQHLCAAYLVRDRRTQVYYFDHECMVDATEMREIVQAMMVTSEEGGENDLDAALQRLFVYHVETSDAWSMELKNIHTKLLTESGVVPIIAIDCIGSFNAIDRMIQNRLQDTSYRKPINVYNQLKDLVRKHSASVFAAKNNDTERGWKHVETMSSDWSNQVTKRLHVRLAQSAPFPTYEVKADSTTVAFRASMLGLHVIS</sequence>
<dbReference type="Gene3D" id="3.40.50.300">
    <property type="entry name" value="P-loop containing nucleotide triphosphate hydrolases"/>
    <property type="match status" value="1"/>
</dbReference>